<dbReference type="AlphaFoldDB" id="A0A1W1CWR2"/>
<dbReference type="EMBL" id="FPHI01000047">
    <property type="protein sequence ID" value="SFV70266.1"/>
    <property type="molecule type" value="Genomic_DNA"/>
</dbReference>
<sequence>MEKKIAQAVEKIQNATHITDAEKPFILEKIEEWKEERTAISELNNKLQELWLKVEPIFAEIGIV</sequence>
<proteinExistence type="predicted"/>
<name>A0A1W1CWR2_9ZZZZ</name>
<organism evidence="1">
    <name type="scientific">hydrothermal vent metagenome</name>
    <dbReference type="NCBI Taxonomy" id="652676"/>
    <lineage>
        <taxon>unclassified sequences</taxon>
        <taxon>metagenomes</taxon>
        <taxon>ecological metagenomes</taxon>
    </lineage>
</organism>
<accession>A0A1W1CWR2</accession>
<reference evidence="1" key="1">
    <citation type="submission" date="2016-10" db="EMBL/GenBank/DDBJ databases">
        <authorList>
            <person name="de Groot N.N."/>
        </authorList>
    </citation>
    <scope>NUCLEOTIDE SEQUENCE</scope>
</reference>
<protein>
    <submittedName>
        <fullName evidence="1">Uncharacterized protein</fullName>
    </submittedName>
</protein>
<evidence type="ECO:0000313" key="1">
    <source>
        <dbReference type="EMBL" id="SFV70266.1"/>
    </source>
</evidence>
<gene>
    <name evidence="1" type="ORF">MNB_SV-3-830</name>
</gene>